<dbReference type="PANTHER" id="PTHR46682">
    <property type="entry name" value="ADHESION G-PROTEIN COUPLED RECEPTOR V1"/>
    <property type="match status" value="1"/>
</dbReference>
<keyword evidence="3" id="KW-0106">Calcium</keyword>
<evidence type="ECO:0000259" key="5">
    <source>
        <dbReference type="SMART" id="SM00237"/>
    </source>
</evidence>
<dbReference type="OrthoDB" id="6436887at2759"/>
<sequence length="337" mass="37954">MWKTELLITFLVLVFSSLASSFSLSAGVEPSFGKRSPTCPPFQEYRRCGPVCEHTCDTLREEVCCEVACIAGCFCADGYIRDKKDAEPKKCIPLHECLIPGYLELESAQLSVPEDIGFLQVKVLRREGHDGQIRMRYKTTPVTAQPNSDFSPTTGELIFEEGEDMKILKVDILDDTLREAPETFRIELFDPSVGMGVLNFRNRGSVLTTDVTIEDNDMIPGYLELESSQLRVPEDAGSLLIKVLRREGHDGQIRMRYRTVPVTAQPNSDFIPIEGELVFDDGEGMKVLKVDILDDTLRESPEQFRLELFEPSSGMGVLNFRHRGSVMRTDIMIEDND</sequence>
<keyword evidence="2" id="KW-0677">Repeat</keyword>
<dbReference type="GO" id="GO:0001965">
    <property type="term" value="F:G-protein alpha-subunit binding"/>
    <property type="evidence" value="ECO:0007669"/>
    <property type="project" value="TreeGrafter"/>
</dbReference>
<organism evidence="6 7">
    <name type="scientific">Trichonephila inaurata madagascariensis</name>
    <dbReference type="NCBI Taxonomy" id="2747483"/>
    <lineage>
        <taxon>Eukaryota</taxon>
        <taxon>Metazoa</taxon>
        <taxon>Ecdysozoa</taxon>
        <taxon>Arthropoda</taxon>
        <taxon>Chelicerata</taxon>
        <taxon>Arachnida</taxon>
        <taxon>Araneae</taxon>
        <taxon>Araneomorphae</taxon>
        <taxon>Entelegynae</taxon>
        <taxon>Araneoidea</taxon>
        <taxon>Nephilidae</taxon>
        <taxon>Trichonephila</taxon>
        <taxon>Trichonephila inaurata</taxon>
    </lineage>
</organism>
<evidence type="ECO:0000313" key="7">
    <source>
        <dbReference type="Proteomes" id="UP000886998"/>
    </source>
</evidence>
<dbReference type="GO" id="GO:0071277">
    <property type="term" value="P:cellular response to calcium ion"/>
    <property type="evidence" value="ECO:0007669"/>
    <property type="project" value="TreeGrafter"/>
</dbReference>
<dbReference type="Pfam" id="PF03160">
    <property type="entry name" value="Calx-beta"/>
    <property type="match status" value="2"/>
</dbReference>
<dbReference type="GO" id="GO:0005737">
    <property type="term" value="C:cytoplasm"/>
    <property type="evidence" value="ECO:0007669"/>
    <property type="project" value="TreeGrafter"/>
</dbReference>
<evidence type="ECO:0000256" key="4">
    <source>
        <dbReference type="SAM" id="SignalP"/>
    </source>
</evidence>
<accession>A0A8X7BW75</accession>
<dbReference type="GO" id="GO:0016020">
    <property type="term" value="C:membrane"/>
    <property type="evidence" value="ECO:0007669"/>
    <property type="project" value="InterPro"/>
</dbReference>
<reference evidence="6" key="1">
    <citation type="submission" date="2020-08" db="EMBL/GenBank/DDBJ databases">
        <title>Multicomponent nature underlies the extraordinary mechanical properties of spider dragline silk.</title>
        <authorList>
            <person name="Kono N."/>
            <person name="Nakamura H."/>
            <person name="Mori M."/>
            <person name="Yoshida Y."/>
            <person name="Ohtoshi R."/>
            <person name="Malay A.D."/>
            <person name="Moran D.A.P."/>
            <person name="Tomita M."/>
            <person name="Numata K."/>
            <person name="Arakawa K."/>
        </authorList>
    </citation>
    <scope>NUCLEOTIDE SEQUENCE</scope>
</reference>
<dbReference type="InterPro" id="IPR003644">
    <property type="entry name" value="Calx_beta"/>
</dbReference>
<dbReference type="SUPFAM" id="SSF57567">
    <property type="entry name" value="Serine protease inhibitors"/>
    <property type="match status" value="1"/>
</dbReference>
<proteinExistence type="predicted"/>
<gene>
    <name evidence="6" type="primary">adgrv1</name>
    <name evidence="6" type="ORF">TNIN_415731</name>
</gene>
<dbReference type="AlphaFoldDB" id="A0A8X7BW75"/>
<evidence type="ECO:0000256" key="2">
    <source>
        <dbReference type="ARBA" id="ARBA00022737"/>
    </source>
</evidence>
<dbReference type="Gene3D" id="2.60.40.2030">
    <property type="match status" value="2"/>
</dbReference>
<dbReference type="InterPro" id="IPR002919">
    <property type="entry name" value="TIL_dom"/>
</dbReference>
<dbReference type="InterPro" id="IPR038081">
    <property type="entry name" value="CalX-like_sf"/>
</dbReference>
<dbReference type="GO" id="GO:0010855">
    <property type="term" value="F:adenylate cyclase inhibitor activity"/>
    <property type="evidence" value="ECO:0007669"/>
    <property type="project" value="TreeGrafter"/>
</dbReference>
<dbReference type="CDD" id="cd19941">
    <property type="entry name" value="TIL"/>
    <property type="match status" value="1"/>
</dbReference>
<dbReference type="Proteomes" id="UP000886998">
    <property type="component" value="Unassembled WGS sequence"/>
</dbReference>
<dbReference type="InterPro" id="IPR026919">
    <property type="entry name" value="ADGRV1"/>
</dbReference>
<evidence type="ECO:0000313" key="6">
    <source>
        <dbReference type="EMBL" id="GFY46185.1"/>
    </source>
</evidence>
<protein>
    <submittedName>
        <fullName evidence="6">Adhesion G-protein coupled receptor V1</fullName>
    </submittedName>
</protein>
<dbReference type="Pfam" id="PF01826">
    <property type="entry name" value="TIL"/>
    <property type="match status" value="1"/>
</dbReference>
<feature type="domain" description="Calx-beta" evidence="5">
    <location>
        <begin position="90"/>
        <end position="189"/>
    </location>
</feature>
<dbReference type="EMBL" id="BMAV01005243">
    <property type="protein sequence ID" value="GFY46185.1"/>
    <property type="molecule type" value="Genomic_DNA"/>
</dbReference>
<evidence type="ECO:0000256" key="1">
    <source>
        <dbReference type="ARBA" id="ARBA00022729"/>
    </source>
</evidence>
<dbReference type="InterPro" id="IPR036084">
    <property type="entry name" value="Ser_inhib-like_sf"/>
</dbReference>
<dbReference type="Gene3D" id="2.10.25.10">
    <property type="entry name" value="Laminin"/>
    <property type="match status" value="1"/>
</dbReference>
<feature type="non-terminal residue" evidence="6">
    <location>
        <position position="1"/>
    </location>
</feature>
<keyword evidence="7" id="KW-1185">Reference proteome</keyword>
<feature type="chain" id="PRO_5036482241" evidence="4">
    <location>
        <begin position="22"/>
        <end position="337"/>
    </location>
</feature>
<dbReference type="SUPFAM" id="SSF141072">
    <property type="entry name" value="CalX-like"/>
    <property type="match status" value="2"/>
</dbReference>
<dbReference type="GO" id="GO:0004930">
    <property type="term" value="F:G protein-coupled receptor activity"/>
    <property type="evidence" value="ECO:0007669"/>
    <property type="project" value="InterPro"/>
</dbReference>
<feature type="signal peptide" evidence="4">
    <location>
        <begin position="1"/>
        <end position="21"/>
    </location>
</feature>
<name>A0A8X7BW75_9ARAC</name>
<keyword evidence="6" id="KW-0675">Receptor</keyword>
<dbReference type="SMART" id="SM00237">
    <property type="entry name" value="Calx_beta"/>
    <property type="match status" value="2"/>
</dbReference>
<comment type="caution">
    <text evidence="6">The sequence shown here is derived from an EMBL/GenBank/DDBJ whole genome shotgun (WGS) entry which is preliminary data.</text>
</comment>
<evidence type="ECO:0000256" key="3">
    <source>
        <dbReference type="ARBA" id="ARBA00022837"/>
    </source>
</evidence>
<feature type="domain" description="Calx-beta" evidence="5">
    <location>
        <begin position="209"/>
        <end position="309"/>
    </location>
</feature>
<dbReference type="PANTHER" id="PTHR46682:SF1">
    <property type="entry name" value="ADHESION G-PROTEIN COUPLED RECEPTOR V1"/>
    <property type="match status" value="1"/>
</dbReference>
<keyword evidence="1 4" id="KW-0732">Signal</keyword>